<dbReference type="PANTHER" id="PTHR30231">
    <property type="entry name" value="DNA POLYMERASE III SUBUNIT EPSILON"/>
    <property type="match status" value="1"/>
</dbReference>
<evidence type="ECO:0000259" key="3">
    <source>
        <dbReference type="PROSITE" id="PS51784"/>
    </source>
</evidence>
<dbReference type="GO" id="GO:0003677">
    <property type="term" value="F:DNA binding"/>
    <property type="evidence" value="ECO:0007669"/>
    <property type="project" value="UniProtKB-KW"/>
</dbReference>
<comment type="cofactor">
    <cofactor evidence="2">
        <name>Mg(2+)</name>
        <dbReference type="ChEBI" id="CHEBI:18420"/>
    </cofactor>
    <text evidence="2">Binds 2 Mg(2+) ions per monomer.</text>
</comment>
<dbReference type="RefSeq" id="WP_272986440.1">
    <property type="nucleotide sequence ID" value="NZ_CALCOC010000193.1"/>
</dbReference>
<dbReference type="Gene3D" id="3.30.420.10">
    <property type="entry name" value="Ribonuclease H-like superfamily/Ribonuclease H"/>
    <property type="match status" value="1"/>
</dbReference>
<name>A0A3B9GTH4_9PROT</name>
<feature type="binding site" evidence="2">
    <location>
        <position position="9"/>
    </location>
    <ligand>
        <name>Mg(2+)</name>
        <dbReference type="ChEBI" id="CHEBI:18420"/>
        <label>2</label>
    </ligand>
</feature>
<dbReference type="InterPro" id="IPR034747">
    <property type="entry name" value="EXOI_SH3"/>
</dbReference>
<dbReference type="InterPro" id="IPR036397">
    <property type="entry name" value="RNaseH_sf"/>
</dbReference>
<evidence type="ECO:0000259" key="4">
    <source>
        <dbReference type="PROSITE" id="PS51785"/>
    </source>
</evidence>
<feature type="binding site" evidence="1">
    <location>
        <position position="157"/>
    </location>
    <ligand>
        <name>substrate</name>
    </ligand>
</feature>
<keyword evidence="2" id="KW-0460">Magnesium</keyword>
<feature type="binding site" evidence="1">
    <location>
        <position position="9"/>
    </location>
    <ligand>
        <name>substrate</name>
    </ligand>
</feature>
<reference evidence="5 6" key="1">
    <citation type="journal article" date="2018" name="Nat. Biotechnol.">
        <title>A standardized bacterial taxonomy based on genome phylogeny substantially revises the tree of life.</title>
        <authorList>
            <person name="Parks D.H."/>
            <person name="Chuvochina M."/>
            <person name="Waite D.W."/>
            <person name="Rinke C."/>
            <person name="Skarshewski A."/>
            <person name="Chaumeil P.A."/>
            <person name="Hugenholtz P."/>
        </authorList>
    </citation>
    <scope>NUCLEOTIDE SEQUENCE [LARGE SCALE GENOMIC DNA]</scope>
    <source>
        <strain evidence="5">UBA8733</strain>
    </source>
</reference>
<dbReference type="PIRSF" id="PIRSF000977">
    <property type="entry name" value="Exodeoxyribonuclease_I"/>
    <property type="match status" value="1"/>
</dbReference>
<dbReference type="SUPFAM" id="SSF53098">
    <property type="entry name" value="Ribonuclease H-like"/>
    <property type="match status" value="1"/>
</dbReference>
<dbReference type="InterPro" id="IPR058561">
    <property type="entry name" value="Exonuc_1_C"/>
</dbReference>
<organism evidence="5 6">
    <name type="scientific">Hyphomonas adhaerens</name>
    <dbReference type="NCBI Taxonomy" id="81029"/>
    <lineage>
        <taxon>Bacteria</taxon>
        <taxon>Pseudomonadati</taxon>
        <taxon>Pseudomonadota</taxon>
        <taxon>Alphaproteobacteria</taxon>
        <taxon>Hyphomonadales</taxon>
        <taxon>Hyphomonadaceae</taxon>
        <taxon>Hyphomonas</taxon>
    </lineage>
</organism>
<dbReference type="Gene3D" id="1.20.1280.70">
    <property type="entry name" value="Exonuclease ExoI, domain 3"/>
    <property type="match status" value="1"/>
</dbReference>
<accession>A0A3B9GTH4</accession>
<dbReference type="EMBL" id="DMAN01000022">
    <property type="protein sequence ID" value="HAE25731.1"/>
    <property type="molecule type" value="Genomic_DNA"/>
</dbReference>
<dbReference type="InterPro" id="IPR038649">
    <property type="entry name" value="EXOI_SH3_sf"/>
</dbReference>
<evidence type="ECO:0000256" key="2">
    <source>
        <dbReference type="PIRSR" id="PIRSR000977-2"/>
    </source>
</evidence>
<sequence>MAFVFYDTETTGTETLHDQILQFAAILTDDDLNEVERFEVRSRLQPHIVASPGAMNVTGVTADQLDDPSYPSQFEMACQIHQKLSDWEPAQFIGHNSIQFDEVLLRSLFYKSLLPVYLTNTNGNSRLDTLKMLQSVSIYEPDSIVFPENLRGQPSYKLDQLAPANGFNHANAHEAMSDVEATIFMCRKVRDLAPDTWSRFMRFSNKGTVLDFCEMEELFGLTEFYFGKPYTFLLHKIGVNPDNQNEVIAVDLQYSTGDFDGKSNNEIAGLIKSNPKPIRRLRANALPGLIDPEDAHPHSRLADLSLDQVESRAENFDQSPELKERLLEIFIGTLPEYEPARHVEEQMYEDFFSPADEERLREFHDADWAERYDIICQVSDARYRRLGEFLIFTEAPQHLNEARQAVWTQFVEDRLMGRGEPCKALTLPKAIEQANDLIANATAENKEFLSKHRDRLAAQLDRYAVNTDEI</sequence>
<dbReference type="GO" id="GO:0045004">
    <property type="term" value="P:DNA replication proofreading"/>
    <property type="evidence" value="ECO:0007669"/>
    <property type="project" value="TreeGrafter"/>
</dbReference>
<dbReference type="PROSITE" id="PS51785">
    <property type="entry name" value="EXOI_C"/>
    <property type="match status" value="1"/>
</dbReference>
<evidence type="ECO:0000313" key="5">
    <source>
        <dbReference type="EMBL" id="HAE25731.1"/>
    </source>
</evidence>
<feature type="domain" description="ExoI SH3-like" evidence="3">
    <location>
        <begin position="194"/>
        <end position="334"/>
    </location>
</feature>
<dbReference type="Proteomes" id="UP000259610">
    <property type="component" value="Unassembled WGS sequence"/>
</dbReference>
<dbReference type="PROSITE" id="PS51784">
    <property type="entry name" value="EXOI_SH3"/>
    <property type="match status" value="1"/>
</dbReference>
<evidence type="ECO:0000256" key="1">
    <source>
        <dbReference type="PIRSR" id="PIRSR000977-1"/>
    </source>
</evidence>
<feature type="binding site" evidence="2">
    <location>
        <position position="7"/>
    </location>
    <ligand>
        <name>Mg(2+)</name>
        <dbReference type="ChEBI" id="CHEBI:18420"/>
        <label>1</label>
    </ligand>
</feature>
<dbReference type="Pfam" id="PF00929">
    <property type="entry name" value="RNase_T"/>
    <property type="match status" value="1"/>
</dbReference>
<gene>
    <name evidence="5" type="ORF">DCG58_01105</name>
</gene>
<dbReference type="InterPro" id="IPR012337">
    <property type="entry name" value="RNaseH-like_sf"/>
</dbReference>
<dbReference type="Gene3D" id="3.30.1520.20">
    <property type="entry name" value="Exonuclease ExoI, domain 2"/>
    <property type="match status" value="1"/>
</dbReference>
<feature type="binding site" evidence="2">
    <location>
        <position position="178"/>
    </location>
    <ligand>
        <name>Mg(2+)</name>
        <dbReference type="ChEBI" id="CHEBI:18420"/>
        <label>2</label>
    </ligand>
</feature>
<protein>
    <submittedName>
        <fullName evidence="5">Uncharacterized protein</fullName>
    </submittedName>
</protein>
<keyword evidence="2" id="KW-0479">Metal-binding</keyword>
<dbReference type="AlphaFoldDB" id="A0A3B9GTH4"/>
<feature type="domain" description="ExoI C-terminal" evidence="4">
    <location>
        <begin position="339"/>
        <end position="460"/>
    </location>
</feature>
<dbReference type="InterPro" id="IPR013520">
    <property type="entry name" value="Ribonucl_H"/>
</dbReference>
<dbReference type="InterPro" id="IPR023607">
    <property type="entry name" value="Exodeoxyribonuclease_I"/>
</dbReference>
<dbReference type="GO" id="GO:0005829">
    <property type="term" value="C:cytosol"/>
    <property type="evidence" value="ECO:0007669"/>
    <property type="project" value="TreeGrafter"/>
</dbReference>
<dbReference type="GO" id="GO:0046872">
    <property type="term" value="F:metal ion binding"/>
    <property type="evidence" value="ECO:0007669"/>
    <property type="project" value="UniProtKB-KW"/>
</dbReference>
<proteinExistence type="predicted"/>
<dbReference type="PANTHER" id="PTHR30231:SF41">
    <property type="entry name" value="DNA POLYMERASE III SUBUNIT EPSILON"/>
    <property type="match status" value="1"/>
</dbReference>
<comment type="caution">
    <text evidence="5">The sequence shown here is derived from an EMBL/GenBank/DDBJ whole genome shotgun (WGS) entry which is preliminary data.</text>
</comment>
<dbReference type="GO" id="GO:0008310">
    <property type="term" value="F:single-stranded DNA 3'-5' DNA exonuclease activity"/>
    <property type="evidence" value="ECO:0007669"/>
    <property type="project" value="UniProtKB-EC"/>
</dbReference>
<dbReference type="SMART" id="SM00479">
    <property type="entry name" value="EXOIII"/>
    <property type="match status" value="1"/>
</dbReference>
<dbReference type="Pfam" id="PF26016">
    <property type="entry name" value="ExoI_C"/>
    <property type="match status" value="1"/>
</dbReference>
<evidence type="ECO:0000313" key="6">
    <source>
        <dbReference type="Proteomes" id="UP000259610"/>
    </source>
</evidence>